<gene>
    <name evidence="1" type="ORF">VLK81_00620</name>
</gene>
<dbReference type="EMBL" id="JAYKOT010000001">
    <property type="protein sequence ID" value="MEB3428556.1"/>
    <property type="molecule type" value="Genomic_DNA"/>
</dbReference>
<dbReference type="Proteomes" id="UP001357733">
    <property type="component" value="Unassembled WGS sequence"/>
</dbReference>
<protein>
    <submittedName>
        <fullName evidence="1">Uncharacterized protein</fullName>
    </submittedName>
</protein>
<keyword evidence="2" id="KW-1185">Reference proteome</keyword>
<dbReference type="RefSeq" id="WP_324618636.1">
    <property type="nucleotide sequence ID" value="NZ_JAYKOT010000001.1"/>
</dbReference>
<proteinExistence type="predicted"/>
<organism evidence="1 2">
    <name type="scientific">Citroniella saccharovorans</name>
    <dbReference type="NCBI Taxonomy" id="2053367"/>
    <lineage>
        <taxon>Bacteria</taxon>
        <taxon>Bacillati</taxon>
        <taxon>Bacillota</taxon>
        <taxon>Tissierellia</taxon>
        <taxon>Tissierellales</taxon>
        <taxon>Peptoniphilaceae</taxon>
        <taxon>Citroniella</taxon>
    </lineage>
</organism>
<comment type="caution">
    <text evidence="1">The sequence shown here is derived from an EMBL/GenBank/DDBJ whole genome shotgun (WGS) entry which is preliminary data.</text>
</comment>
<accession>A0AAW9MNH7</accession>
<dbReference type="AlphaFoldDB" id="A0AAW9MNH7"/>
<sequence>MSKIDDFFLGYLIKSVSKENILSCVSTFKENKKISIMICFFN</sequence>
<evidence type="ECO:0000313" key="1">
    <source>
        <dbReference type="EMBL" id="MEB3428556.1"/>
    </source>
</evidence>
<evidence type="ECO:0000313" key="2">
    <source>
        <dbReference type="Proteomes" id="UP001357733"/>
    </source>
</evidence>
<reference evidence="1 2" key="1">
    <citation type="submission" date="2024-01" db="EMBL/GenBank/DDBJ databases">
        <title>Complete genome sequence of Citroniella saccharovorans strain M6.X9, isolated from human fecal sample.</title>
        <authorList>
            <person name="Cheng G."/>
            <person name="Westerholm M."/>
            <person name="Schnurer A."/>
        </authorList>
    </citation>
    <scope>NUCLEOTIDE SEQUENCE [LARGE SCALE GENOMIC DNA]</scope>
    <source>
        <strain evidence="1 2">DSM 29873</strain>
    </source>
</reference>
<name>A0AAW9MNH7_9FIRM</name>